<evidence type="ECO:0000256" key="1">
    <source>
        <dbReference type="SAM" id="Phobius"/>
    </source>
</evidence>
<name>A0A4P9YHB8_ROZAC</name>
<gene>
    <name evidence="2" type="ORF">ROZALSC1DRAFT_29574</name>
</gene>
<keyword evidence="1" id="KW-0472">Membrane</keyword>
<accession>A0A4P9YHB8</accession>
<keyword evidence="1" id="KW-0812">Transmembrane</keyword>
<evidence type="ECO:0000313" key="2">
    <source>
        <dbReference type="EMBL" id="RKP18774.1"/>
    </source>
</evidence>
<protein>
    <submittedName>
        <fullName evidence="2">Uncharacterized protein</fullName>
    </submittedName>
</protein>
<feature type="transmembrane region" description="Helical" evidence="1">
    <location>
        <begin position="20"/>
        <end position="43"/>
    </location>
</feature>
<dbReference type="Proteomes" id="UP000281549">
    <property type="component" value="Unassembled WGS sequence"/>
</dbReference>
<sequence>MLSEFKEAVTNAYNTIKKRSNLMCAIFVLVALSLFLCMMSLLFRSAKLMKVSTQVGVCCSGILWFLCGICFIIASLLSLSCNLVTVKKLKPISPYFSELGIPLSPSQIDDIYEQLDACNGNGTLFNIIESAASITIPDIKSQVESVLENFDFNSLADSIDLQ</sequence>
<reference evidence="3" key="1">
    <citation type="journal article" date="2018" name="Nat. Microbiol.">
        <title>Leveraging single-cell genomics to expand the fungal tree of life.</title>
        <authorList>
            <person name="Ahrendt S.R."/>
            <person name="Quandt C.A."/>
            <person name="Ciobanu D."/>
            <person name="Clum A."/>
            <person name="Salamov A."/>
            <person name="Andreopoulos B."/>
            <person name="Cheng J.F."/>
            <person name="Woyke T."/>
            <person name="Pelin A."/>
            <person name="Henrissat B."/>
            <person name="Reynolds N.K."/>
            <person name="Benny G.L."/>
            <person name="Smith M.E."/>
            <person name="James T.Y."/>
            <person name="Grigoriev I.V."/>
        </authorList>
    </citation>
    <scope>NUCLEOTIDE SEQUENCE [LARGE SCALE GENOMIC DNA]</scope>
    <source>
        <strain evidence="3">CSF55</strain>
    </source>
</reference>
<keyword evidence="1" id="KW-1133">Transmembrane helix</keyword>
<evidence type="ECO:0000313" key="3">
    <source>
        <dbReference type="Proteomes" id="UP000281549"/>
    </source>
</evidence>
<feature type="transmembrane region" description="Helical" evidence="1">
    <location>
        <begin position="55"/>
        <end position="79"/>
    </location>
</feature>
<organism evidence="2 3">
    <name type="scientific">Rozella allomycis (strain CSF55)</name>
    <dbReference type="NCBI Taxonomy" id="988480"/>
    <lineage>
        <taxon>Eukaryota</taxon>
        <taxon>Fungi</taxon>
        <taxon>Fungi incertae sedis</taxon>
        <taxon>Cryptomycota</taxon>
        <taxon>Cryptomycota incertae sedis</taxon>
        <taxon>Rozella</taxon>
    </lineage>
</organism>
<dbReference type="AlphaFoldDB" id="A0A4P9YHB8"/>
<dbReference type="EMBL" id="ML005372">
    <property type="protein sequence ID" value="RKP18774.1"/>
    <property type="molecule type" value="Genomic_DNA"/>
</dbReference>
<proteinExistence type="predicted"/>